<evidence type="ECO:0000256" key="3">
    <source>
        <dbReference type="ARBA" id="ARBA00022729"/>
    </source>
</evidence>
<dbReference type="InterPro" id="IPR013106">
    <property type="entry name" value="Ig_V-set"/>
</dbReference>
<dbReference type="AlphaFoldDB" id="A0A9W2XFT2"/>
<evidence type="ECO:0000259" key="9">
    <source>
        <dbReference type="PROSITE" id="PS50835"/>
    </source>
</evidence>
<protein>
    <submittedName>
        <fullName evidence="11">Uncharacterized protein LOC129603414 isoform X1</fullName>
    </submittedName>
</protein>
<keyword evidence="4" id="KW-0391">Immunity</keyword>
<evidence type="ECO:0000313" key="11">
    <source>
        <dbReference type="RefSeq" id="XP_055360485.1"/>
    </source>
</evidence>
<evidence type="ECO:0000256" key="1">
    <source>
        <dbReference type="ARBA" id="ARBA00004236"/>
    </source>
</evidence>
<dbReference type="PANTHER" id="PTHR19433:SF127">
    <property type="entry name" value="NITR9"/>
    <property type="match status" value="1"/>
</dbReference>
<dbReference type="Gene3D" id="2.60.40.10">
    <property type="entry name" value="Immunoglobulins"/>
    <property type="match status" value="2"/>
</dbReference>
<keyword evidence="3" id="KW-0732">Signal</keyword>
<feature type="domain" description="Ig-like" evidence="9">
    <location>
        <begin position="154"/>
        <end position="244"/>
    </location>
</feature>
<evidence type="ECO:0000256" key="6">
    <source>
        <dbReference type="ARBA" id="ARBA00023157"/>
    </source>
</evidence>
<evidence type="ECO:0000256" key="8">
    <source>
        <dbReference type="SAM" id="Phobius"/>
    </source>
</evidence>
<dbReference type="Pfam" id="PF07686">
    <property type="entry name" value="V-set"/>
    <property type="match status" value="2"/>
</dbReference>
<dbReference type="SUPFAM" id="SSF48726">
    <property type="entry name" value="Immunoglobulin"/>
    <property type="match status" value="2"/>
</dbReference>
<keyword evidence="10" id="KW-1185">Reference proteome</keyword>
<accession>A0A9W2XFT2</accession>
<dbReference type="PANTHER" id="PTHR19433">
    <property type="entry name" value="T-CELL RECEPTOR ALPHA CHAIN V REGION-RELATED"/>
    <property type="match status" value="1"/>
</dbReference>
<dbReference type="KEGG" id="bspl:129603414"/>
<evidence type="ECO:0000313" key="10">
    <source>
        <dbReference type="Proteomes" id="UP000515150"/>
    </source>
</evidence>
<dbReference type="SMART" id="SM00409">
    <property type="entry name" value="IG"/>
    <property type="match status" value="2"/>
</dbReference>
<gene>
    <name evidence="11" type="primary">LOC129603414</name>
</gene>
<name>A0A9W2XFT2_BETSP</name>
<feature type="transmembrane region" description="Helical" evidence="8">
    <location>
        <begin position="267"/>
        <end position="289"/>
    </location>
</feature>
<reference evidence="11" key="1">
    <citation type="submission" date="2025-08" db="UniProtKB">
        <authorList>
            <consortium name="RefSeq"/>
        </authorList>
    </citation>
    <scope>IDENTIFICATION</scope>
</reference>
<dbReference type="InterPro" id="IPR013783">
    <property type="entry name" value="Ig-like_fold"/>
</dbReference>
<feature type="domain" description="Ig-like" evidence="9">
    <location>
        <begin position="33"/>
        <end position="145"/>
    </location>
</feature>
<evidence type="ECO:0000256" key="7">
    <source>
        <dbReference type="ARBA" id="ARBA00023180"/>
    </source>
</evidence>
<dbReference type="SMART" id="SM00406">
    <property type="entry name" value="IGv"/>
    <property type="match status" value="2"/>
</dbReference>
<dbReference type="CDD" id="cd00099">
    <property type="entry name" value="IgV"/>
    <property type="match status" value="1"/>
</dbReference>
<keyword evidence="8" id="KW-1133">Transmembrane helix</keyword>
<keyword evidence="6" id="KW-1015">Disulfide bond</keyword>
<keyword evidence="7" id="KW-0325">Glycoprotein</keyword>
<sequence length="357" mass="39893">MYKHCCLSKLLYNNPISVYLYVPVFFSALATDPKVSIRQDGGLILADAGGTVTLRCFYECNTRAVFHWYKQTLGQKPNLISTFFVSDTTGTFQGDFKNNSRFLLETKNGIYHITISDLCISDSATYFCASMFKYNFEFAEGVTVSVKGSDSNVPALVHQSVFGSIQPGGSVTLNCLVQTGTCDGQHSVYWFKDSGEARPGIIYTHRDRNDQCERKPDTRTHTCVYNLPLESLNASHTGTYYCAVASCGHILFGNGTKLDLRYVDESFMLVCVLSGASVFTTLLVVFLAYPAYRTYKANGCQCTDFKERSQPSSAPNAEVYEDAENLNYGAMKRNQMSRSARQRGDTWSECVYSHVRM</sequence>
<evidence type="ECO:0000256" key="2">
    <source>
        <dbReference type="ARBA" id="ARBA00022475"/>
    </source>
</evidence>
<dbReference type="OrthoDB" id="6370831at2759"/>
<dbReference type="InterPro" id="IPR003599">
    <property type="entry name" value="Ig_sub"/>
</dbReference>
<keyword evidence="5 8" id="KW-0472">Membrane</keyword>
<dbReference type="GeneID" id="129603414"/>
<dbReference type="InterPro" id="IPR052051">
    <property type="entry name" value="TCR_complex_component"/>
</dbReference>
<organism evidence="10 11">
    <name type="scientific">Betta splendens</name>
    <name type="common">Siamese fighting fish</name>
    <dbReference type="NCBI Taxonomy" id="158456"/>
    <lineage>
        <taxon>Eukaryota</taxon>
        <taxon>Metazoa</taxon>
        <taxon>Chordata</taxon>
        <taxon>Craniata</taxon>
        <taxon>Vertebrata</taxon>
        <taxon>Euteleostomi</taxon>
        <taxon>Actinopterygii</taxon>
        <taxon>Neopterygii</taxon>
        <taxon>Teleostei</taxon>
        <taxon>Neoteleostei</taxon>
        <taxon>Acanthomorphata</taxon>
        <taxon>Anabantaria</taxon>
        <taxon>Anabantiformes</taxon>
        <taxon>Anabantoidei</taxon>
        <taxon>Osphronemidae</taxon>
        <taxon>Betta</taxon>
    </lineage>
</organism>
<keyword evidence="2" id="KW-1003">Cell membrane</keyword>
<dbReference type="RefSeq" id="XP_055360485.1">
    <property type="nucleotide sequence ID" value="XM_055504510.1"/>
</dbReference>
<dbReference type="GO" id="GO:0002376">
    <property type="term" value="P:immune system process"/>
    <property type="evidence" value="ECO:0007669"/>
    <property type="project" value="UniProtKB-KW"/>
</dbReference>
<dbReference type="GO" id="GO:0005886">
    <property type="term" value="C:plasma membrane"/>
    <property type="evidence" value="ECO:0007669"/>
    <property type="project" value="UniProtKB-SubCell"/>
</dbReference>
<dbReference type="PROSITE" id="PS50835">
    <property type="entry name" value="IG_LIKE"/>
    <property type="match status" value="2"/>
</dbReference>
<dbReference type="Proteomes" id="UP000515150">
    <property type="component" value="Chromosome 2"/>
</dbReference>
<comment type="subcellular location">
    <subcellularLocation>
        <location evidence="1">Cell membrane</location>
    </subcellularLocation>
</comment>
<keyword evidence="8" id="KW-0812">Transmembrane</keyword>
<evidence type="ECO:0000256" key="5">
    <source>
        <dbReference type="ARBA" id="ARBA00023136"/>
    </source>
</evidence>
<evidence type="ECO:0000256" key="4">
    <source>
        <dbReference type="ARBA" id="ARBA00022859"/>
    </source>
</evidence>
<dbReference type="GO" id="GO:0009617">
    <property type="term" value="P:response to bacterium"/>
    <property type="evidence" value="ECO:0007669"/>
    <property type="project" value="TreeGrafter"/>
</dbReference>
<proteinExistence type="predicted"/>
<dbReference type="InterPro" id="IPR007110">
    <property type="entry name" value="Ig-like_dom"/>
</dbReference>
<dbReference type="InterPro" id="IPR036179">
    <property type="entry name" value="Ig-like_dom_sf"/>
</dbReference>